<sequence length="97" mass="10913">MWRIGASRGLLGDLFRGLVALLLRLRSPLGNIVWALEARIGVAMAHASWVQNTPYCLEEQIRFLDCKDQYVFLSRRVDTSYPAGGYSVSVDLSKHDT</sequence>
<keyword evidence="1" id="KW-0732">Signal</keyword>
<organism evidence="2 3">
    <name type="scientific">Tanacetum coccineum</name>
    <dbReference type="NCBI Taxonomy" id="301880"/>
    <lineage>
        <taxon>Eukaryota</taxon>
        <taxon>Viridiplantae</taxon>
        <taxon>Streptophyta</taxon>
        <taxon>Embryophyta</taxon>
        <taxon>Tracheophyta</taxon>
        <taxon>Spermatophyta</taxon>
        <taxon>Magnoliopsida</taxon>
        <taxon>eudicotyledons</taxon>
        <taxon>Gunneridae</taxon>
        <taxon>Pentapetalae</taxon>
        <taxon>asterids</taxon>
        <taxon>campanulids</taxon>
        <taxon>Asterales</taxon>
        <taxon>Asteraceae</taxon>
        <taxon>Asteroideae</taxon>
        <taxon>Anthemideae</taxon>
        <taxon>Anthemidinae</taxon>
        <taxon>Tanacetum</taxon>
    </lineage>
</organism>
<comment type="caution">
    <text evidence="2">The sequence shown here is derived from an EMBL/GenBank/DDBJ whole genome shotgun (WGS) entry which is preliminary data.</text>
</comment>
<name>A0ABQ5BMS1_9ASTR</name>
<proteinExistence type="predicted"/>
<evidence type="ECO:0000313" key="2">
    <source>
        <dbReference type="EMBL" id="GJT15087.1"/>
    </source>
</evidence>
<dbReference type="Proteomes" id="UP001151760">
    <property type="component" value="Unassembled WGS sequence"/>
</dbReference>
<keyword evidence="3" id="KW-1185">Reference proteome</keyword>
<feature type="signal peptide" evidence="1">
    <location>
        <begin position="1"/>
        <end position="20"/>
    </location>
</feature>
<feature type="chain" id="PRO_5046770690" evidence="1">
    <location>
        <begin position="21"/>
        <end position="97"/>
    </location>
</feature>
<gene>
    <name evidence="2" type="ORF">Tco_0873793</name>
</gene>
<evidence type="ECO:0000313" key="3">
    <source>
        <dbReference type="Proteomes" id="UP001151760"/>
    </source>
</evidence>
<evidence type="ECO:0000256" key="1">
    <source>
        <dbReference type="SAM" id="SignalP"/>
    </source>
</evidence>
<reference evidence="2" key="1">
    <citation type="journal article" date="2022" name="Int. J. Mol. Sci.">
        <title>Draft Genome of Tanacetum Coccineum: Genomic Comparison of Closely Related Tanacetum-Family Plants.</title>
        <authorList>
            <person name="Yamashiro T."/>
            <person name="Shiraishi A."/>
            <person name="Nakayama K."/>
            <person name="Satake H."/>
        </authorList>
    </citation>
    <scope>NUCLEOTIDE SEQUENCE</scope>
</reference>
<reference evidence="2" key="2">
    <citation type="submission" date="2022-01" db="EMBL/GenBank/DDBJ databases">
        <authorList>
            <person name="Yamashiro T."/>
            <person name="Shiraishi A."/>
            <person name="Satake H."/>
            <person name="Nakayama K."/>
        </authorList>
    </citation>
    <scope>NUCLEOTIDE SEQUENCE</scope>
</reference>
<dbReference type="EMBL" id="BQNB010013368">
    <property type="protein sequence ID" value="GJT15087.1"/>
    <property type="molecule type" value="Genomic_DNA"/>
</dbReference>
<protein>
    <submittedName>
        <fullName evidence="2">Uncharacterized protein</fullName>
    </submittedName>
</protein>
<accession>A0ABQ5BMS1</accession>